<dbReference type="RefSeq" id="XP_007237240.3">
    <property type="nucleotide sequence ID" value="XM_007237178.4"/>
</dbReference>
<comment type="subcellular location">
    <subcellularLocation>
        <location evidence="1">Cell membrane</location>
    </subcellularLocation>
    <subcellularLocation>
        <location evidence="2">Secreted</location>
    </subcellularLocation>
</comment>
<evidence type="ECO:0000256" key="8">
    <source>
        <dbReference type="ARBA" id="ARBA00023157"/>
    </source>
</evidence>
<keyword evidence="5" id="KW-0964">Secreted</keyword>
<feature type="chain" id="PRO_5044669409" evidence="11">
    <location>
        <begin position="25"/>
        <end position="159"/>
    </location>
</feature>
<dbReference type="Proteomes" id="UP000694621">
    <property type="component" value="Unplaced"/>
</dbReference>
<evidence type="ECO:0000256" key="10">
    <source>
        <dbReference type="SAM" id="MobiDB-lite"/>
    </source>
</evidence>
<comment type="similarity">
    <text evidence="9">Belongs to the ALKAL family.</text>
</comment>
<gene>
    <name evidence="13" type="primary">LOC103038722</name>
    <name evidence="12" type="synonym">ALKAL2</name>
    <name evidence="12" type="ORF">AMEX_G17040</name>
</gene>
<dbReference type="KEGG" id="amex:103038722"/>
<dbReference type="PANTHER" id="PTHR28676:SF2">
    <property type="entry name" value="ALK AND LTK LIGAND 2"/>
    <property type="match status" value="1"/>
</dbReference>
<dbReference type="PROSITE" id="PS51257">
    <property type="entry name" value="PROKAR_LIPOPROTEIN"/>
    <property type="match status" value="1"/>
</dbReference>
<evidence type="ECO:0000313" key="15">
    <source>
        <dbReference type="Proteomes" id="UP000752171"/>
    </source>
</evidence>
<evidence type="ECO:0000313" key="13">
    <source>
        <dbReference type="Ensembl" id="ENSAMXP00005035010.1"/>
    </source>
</evidence>
<evidence type="ECO:0000256" key="6">
    <source>
        <dbReference type="ARBA" id="ARBA00022729"/>
    </source>
</evidence>
<dbReference type="EMBL" id="JAICCE010000014">
    <property type="protein sequence ID" value="KAG9268101.1"/>
    <property type="molecule type" value="Genomic_DNA"/>
</dbReference>
<dbReference type="GO" id="GO:0030971">
    <property type="term" value="F:receptor tyrosine kinase binding"/>
    <property type="evidence" value="ECO:0007669"/>
    <property type="project" value="InterPro"/>
</dbReference>
<name>A0A8B9KHL7_ASTMX</name>
<dbReference type="GO" id="GO:0070378">
    <property type="term" value="P:positive regulation of ERK5 cascade"/>
    <property type="evidence" value="ECO:0007669"/>
    <property type="project" value="TreeGrafter"/>
</dbReference>
<evidence type="ECO:0000256" key="2">
    <source>
        <dbReference type="ARBA" id="ARBA00004613"/>
    </source>
</evidence>
<dbReference type="OMA" id="IPAYRRC"/>
<dbReference type="GO" id="GO:0005615">
    <property type="term" value="C:extracellular space"/>
    <property type="evidence" value="ECO:0007669"/>
    <property type="project" value="UniProtKB-KW"/>
</dbReference>
<dbReference type="GO" id="GO:0005125">
    <property type="term" value="F:cytokine activity"/>
    <property type="evidence" value="ECO:0007669"/>
    <property type="project" value="UniProtKB-KW"/>
</dbReference>
<accession>A0A8B9KHL7</accession>
<organism evidence="13 14">
    <name type="scientific">Astyanax mexicanus</name>
    <name type="common">Blind cave fish</name>
    <name type="synonym">Astyanax fasciatus mexicanus</name>
    <dbReference type="NCBI Taxonomy" id="7994"/>
    <lineage>
        <taxon>Eukaryota</taxon>
        <taxon>Metazoa</taxon>
        <taxon>Chordata</taxon>
        <taxon>Craniata</taxon>
        <taxon>Vertebrata</taxon>
        <taxon>Euteleostomi</taxon>
        <taxon>Actinopterygii</taxon>
        <taxon>Neopterygii</taxon>
        <taxon>Teleostei</taxon>
        <taxon>Ostariophysi</taxon>
        <taxon>Characiformes</taxon>
        <taxon>Characoidei</taxon>
        <taxon>Acestrorhamphidae</taxon>
        <taxon>Acestrorhamphinae</taxon>
        <taxon>Astyanax</taxon>
    </lineage>
</organism>
<evidence type="ECO:0000313" key="14">
    <source>
        <dbReference type="Proteomes" id="UP000694621"/>
    </source>
</evidence>
<keyword evidence="3" id="KW-1003">Cell membrane</keyword>
<dbReference type="Proteomes" id="UP000752171">
    <property type="component" value="Unassembled WGS sequence"/>
</dbReference>
<evidence type="ECO:0000256" key="7">
    <source>
        <dbReference type="ARBA" id="ARBA00023136"/>
    </source>
</evidence>
<proteinExistence type="inferred from homology"/>
<dbReference type="Ensembl" id="ENSAMXT00005038191.1">
    <property type="protein sequence ID" value="ENSAMXP00005035010.1"/>
    <property type="gene ID" value="ENSAMXG00005016863.1"/>
</dbReference>
<feature type="signal peptide" evidence="11">
    <location>
        <begin position="1"/>
        <end position="24"/>
    </location>
</feature>
<dbReference type="AlphaFoldDB" id="A0A8B9KHL7"/>
<reference evidence="13" key="2">
    <citation type="submission" date="2025-05" db="UniProtKB">
        <authorList>
            <consortium name="Ensembl"/>
        </authorList>
    </citation>
    <scope>IDENTIFICATION</scope>
</reference>
<dbReference type="GO" id="GO:0030298">
    <property type="term" value="F:receptor signaling protein tyrosine kinase activator activity"/>
    <property type="evidence" value="ECO:0007669"/>
    <property type="project" value="InterPro"/>
</dbReference>
<evidence type="ECO:0000256" key="4">
    <source>
        <dbReference type="ARBA" id="ARBA00022514"/>
    </source>
</evidence>
<keyword evidence="8" id="KW-1015">Disulfide bond</keyword>
<dbReference type="GeneID" id="103038722"/>
<evidence type="ECO:0000313" key="12">
    <source>
        <dbReference type="EMBL" id="KAG9268101.1"/>
    </source>
</evidence>
<reference evidence="12 15" key="1">
    <citation type="submission" date="2021-07" db="EMBL/GenBank/DDBJ databases">
        <authorList>
            <person name="Imarazene B."/>
            <person name="Zahm M."/>
            <person name="Klopp C."/>
            <person name="Cabau C."/>
            <person name="Beille S."/>
            <person name="Jouanno E."/>
            <person name="Castinel A."/>
            <person name="Lluch J."/>
            <person name="Gil L."/>
            <person name="Kuchtly C."/>
            <person name="Lopez Roques C."/>
            <person name="Donnadieu C."/>
            <person name="Parrinello H."/>
            <person name="Journot L."/>
            <person name="Du K."/>
            <person name="Schartl M."/>
            <person name="Retaux S."/>
            <person name="Guiguen Y."/>
        </authorList>
    </citation>
    <scope>NUCLEOTIDE SEQUENCE [LARGE SCALE GENOMIC DNA]</scope>
    <source>
        <strain evidence="12">Pach_M1</strain>
        <tissue evidence="12">Testis</tissue>
    </source>
</reference>
<evidence type="ECO:0000256" key="11">
    <source>
        <dbReference type="SAM" id="SignalP"/>
    </source>
</evidence>
<evidence type="ECO:0000256" key="9">
    <source>
        <dbReference type="ARBA" id="ARBA00033741"/>
    </source>
</evidence>
<feature type="compositionally biased region" description="Low complexity" evidence="10">
    <location>
        <begin position="41"/>
        <end position="51"/>
    </location>
</feature>
<feature type="region of interest" description="Disordered" evidence="10">
    <location>
        <begin position="41"/>
        <end position="73"/>
    </location>
</feature>
<evidence type="ECO:0000256" key="1">
    <source>
        <dbReference type="ARBA" id="ARBA00004236"/>
    </source>
</evidence>
<keyword evidence="4" id="KW-0202">Cytokine</keyword>
<dbReference type="PANTHER" id="PTHR28676">
    <property type="entry name" value="ALK AND LTK LIGAND 2-RELATED"/>
    <property type="match status" value="1"/>
</dbReference>
<dbReference type="OrthoDB" id="9807651at2759"/>
<evidence type="ECO:0000256" key="5">
    <source>
        <dbReference type="ARBA" id="ARBA00022525"/>
    </source>
</evidence>
<dbReference type="GO" id="GO:0070374">
    <property type="term" value="P:positive regulation of ERK1 and ERK2 cascade"/>
    <property type="evidence" value="ECO:0007669"/>
    <property type="project" value="TreeGrafter"/>
</dbReference>
<sequence length="159" mass="18337">MRVPRSPGCAALLLVILAAGSCSSREGSREGSSLLEMLMDSGRAARQQQRAEQSSTSVPQHQQQQHQPPKREYVIETRERNEVNKSYQHDQILEVFPRDLRQKEKFLKHLTGPLYFSPKCSKHFYRLYHNTRDCTIPAYYKRCARLLTRLAGSQRCSEG</sequence>
<keyword evidence="7" id="KW-0472">Membrane</keyword>
<keyword evidence="6 11" id="KW-0732">Signal</keyword>
<dbReference type="InterPro" id="IPR029364">
    <property type="entry name" value="ALKL1/2"/>
</dbReference>
<protein>
    <submittedName>
        <fullName evidence="12 13">ALK and LTK ligand 2</fullName>
    </submittedName>
</protein>
<dbReference type="Pfam" id="PF15129">
    <property type="entry name" value="ALKL1_2"/>
    <property type="match status" value="1"/>
</dbReference>
<evidence type="ECO:0000256" key="3">
    <source>
        <dbReference type="ARBA" id="ARBA00022475"/>
    </source>
</evidence>
<dbReference type="GO" id="GO:0005886">
    <property type="term" value="C:plasma membrane"/>
    <property type="evidence" value="ECO:0007669"/>
    <property type="project" value="UniProtKB-SubCell"/>
</dbReference>